<evidence type="ECO:0000313" key="7">
    <source>
        <dbReference type="EMBL" id="TDE17222.1"/>
    </source>
</evidence>
<gene>
    <name evidence="7" type="ORF">E0F88_04805</name>
</gene>
<dbReference type="InterPro" id="IPR013324">
    <property type="entry name" value="RNA_pol_sigma_r3/r4-like"/>
</dbReference>
<dbReference type="Proteomes" id="UP000294850">
    <property type="component" value="Unassembled WGS sequence"/>
</dbReference>
<comment type="similarity">
    <text evidence="1">Belongs to the sigma-70 factor family. ECF subfamily.</text>
</comment>
<dbReference type="AlphaFoldDB" id="A0A4R5DS18"/>
<dbReference type="InterPro" id="IPR014284">
    <property type="entry name" value="RNA_pol_sigma-70_dom"/>
</dbReference>
<keyword evidence="8" id="KW-1185">Reference proteome</keyword>
<dbReference type="Pfam" id="PF04542">
    <property type="entry name" value="Sigma70_r2"/>
    <property type="match status" value="1"/>
</dbReference>
<evidence type="ECO:0000256" key="3">
    <source>
        <dbReference type="ARBA" id="ARBA00023082"/>
    </source>
</evidence>
<dbReference type="Pfam" id="PF08281">
    <property type="entry name" value="Sigma70_r4_2"/>
    <property type="match status" value="1"/>
</dbReference>
<dbReference type="Gene3D" id="1.10.10.10">
    <property type="entry name" value="Winged helix-like DNA-binding domain superfamily/Winged helix DNA-binding domain"/>
    <property type="match status" value="1"/>
</dbReference>
<organism evidence="7 8">
    <name type="scientific">Dyadobacter psychrotolerans</name>
    <dbReference type="NCBI Taxonomy" id="2541721"/>
    <lineage>
        <taxon>Bacteria</taxon>
        <taxon>Pseudomonadati</taxon>
        <taxon>Bacteroidota</taxon>
        <taxon>Cytophagia</taxon>
        <taxon>Cytophagales</taxon>
        <taxon>Spirosomataceae</taxon>
        <taxon>Dyadobacter</taxon>
    </lineage>
</organism>
<dbReference type="InterPro" id="IPR036388">
    <property type="entry name" value="WH-like_DNA-bd_sf"/>
</dbReference>
<keyword evidence="2" id="KW-0805">Transcription regulation</keyword>
<dbReference type="InterPro" id="IPR013249">
    <property type="entry name" value="RNA_pol_sigma70_r4_t2"/>
</dbReference>
<dbReference type="PANTHER" id="PTHR43133">
    <property type="entry name" value="RNA POLYMERASE ECF-TYPE SIGMA FACTO"/>
    <property type="match status" value="1"/>
</dbReference>
<dbReference type="RefSeq" id="WP_131956986.1">
    <property type="nucleotide sequence ID" value="NZ_SMFL01000002.1"/>
</dbReference>
<dbReference type="SUPFAM" id="SSF88946">
    <property type="entry name" value="Sigma2 domain of RNA polymerase sigma factors"/>
    <property type="match status" value="1"/>
</dbReference>
<dbReference type="NCBIfam" id="TIGR02937">
    <property type="entry name" value="sigma70-ECF"/>
    <property type="match status" value="1"/>
</dbReference>
<dbReference type="InterPro" id="IPR013325">
    <property type="entry name" value="RNA_pol_sigma_r2"/>
</dbReference>
<evidence type="ECO:0000256" key="4">
    <source>
        <dbReference type="ARBA" id="ARBA00023163"/>
    </source>
</evidence>
<dbReference type="InterPro" id="IPR039425">
    <property type="entry name" value="RNA_pol_sigma-70-like"/>
</dbReference>
<dbReference type="Gene3D" id="1.10.1740.10">
    <property type="match status" value="1"/>
</dbReference>
<evidence type="ECO:0000256" key="1">
    <source>
        <dbReference type="ARBA" id="ARBA00010641"/>
    </source>
</evidence>
<dbReference type="GO" id="GO:0016987">
    <property type="term" value="F:sigma factor activity"/>
    <property type="evidence" value="ECO:0007669"/>
    <property type="project" value="UniProtKB-KW"/>
</dbReference>
<protein>
    <submittedName>
        <fullName evidence="7">RNA polymerase sigma-70 factor</fullName>
    </submittedName>
</protein>
<comment type="caution">
    <text evidence="7">The sequence shown here is derived from an EMBL/GenBank/DDBJ whole genome shotgun (WGS) entry which is preliminary data.</text>
</comment>
<feature type="domain" description="RNA polymerase sigma factor 70 region 4 type 2" evidence="6">
    <location>
        <begin position="123"/>
        <end position="174"/>
    </location>
</feature>
<evidence type="ECO:0000313" key="8">
    <source>
        <dbReference type="Proteomes" id="UP000294850"/>
    </source>
</evidence>
<dbReference type="InterPro" id="IPR014327">
    <property type="entry name" value="RNA_pol_sigma70_bacteroid"/>
</dbReference>
<dbReference type="InterPro" id="IPR007627">
    <property type="entry name" value="RNA_pol_sigma70_r2"/>
</dbReference>
<evidence type="ECO:0000259" key="5">
    <source>
        <dbReference type="Pfam" id="PF04542"/>
    </source>
</evidence>
<reference evidence="7 8" key="1">
    <citation type="submission" date="2019-03" db="EMBL/GenBank/DDBJ databases">
        <title>Dyadobacter AR-3-6 sp. nov., isolated from arctic soil.</title>
        <authorList>
            <person name="Chaudhary D.K."/>
        </authorList>
    </citation>
    <scope>NUCLEOTIDE SEQUENCE [LARGE SCALE GENOMIC DNA]</scope>
    <source>
        <strain evidence="7 8">AR-3-6</strain>
    </source>
</reference>
<evidence type="ECO:0000256" key="2">
    <source>
        <dbReference type="ARBA" id="ARBA00023015"/>
    </source>
</evidence>
<name>A0A4R5DS18_9BACT</name>
<evidence type="ECO:0000259" key="6">
    <source>
        <dbReference type="Pfam" id="PF08281"/>
    </source>
</evidence>
<sequence>MNQQTIENTDQQALNSLQNSNWKAFEDIYDAYWSKLYLSAYSILRDKQASEDIVQDIFVQLWTKRNSVQIDSLAAYLHTSVRYQVFKVVKAGKVKLVLPDEITSSVILTDAEDALFSEDLDRILDQHIRRLPDKCRQVFILSRKQHLSITEISEKLGISSKTVENHLTNALGRLRTGLGDLLFWACIMLPTYW</sequence>
<feature type="domain" description="RNA polymerase sigma-70 region 2" evidence="5">
    <location>
        <begin position="29"/>
        <end position="84"/>
    </location>
</feature>
<accession>A0A4R5DS18</accession>
<proteinExistence type="inferred from homology"/>
<dbReference type="EMBL" id="SMFL01000002">
    <property type="protein sequence ID" value="TDE17222.1"/>
    <property type="molecule type" value="Genomic_DNA"/>
</dbReference>
<dbReference type="PANTHER" id="PTHR43133:SF46">
    <property type="entry name" value="RNA POLYMERASE SIGMA-70 FACTOR ECF SUBFAMILY"/>
    <property type="match status" value="1"/>
</dbReference>
<dbReference type="OrthoDB" id="764811at2"/>
<dbReference type="NCBIfam" id="TIGR02985">
    <property type="entry name" value="Sig70_bacteroi1"/>
    <property type="match status" value="1"/>
</dbReference>
<dbReference type="GO" id="GO:0006352">
    <property type="term" value="P:DNA-templated transcription initiation"/>
    <property type="evidence" value="ECO:0007669"/>
    <property type="project" value="InterPro"/>
</dbReference>
<keyword evidence="4" id="KW-0804">Transcription</keyword>
<keyword evidence="3" id="KW-0731">Sigma factor</keyword>
<dbReference type="SUPFAM" id="SSF88659">
    <property type="entry name" value="Sigma3 and sigma4 domains of RNA polymerase sigma factors"/>
    <property type="match status" value="1"/>
</dbReference>
<dbReference type="GO" id="GO:0003677">
    <property type="term" value="F:DNA binding"/>
    <property type="evidence" value="ECO:0007669"/>
    <property type="project" value="InterPro"/>
</dbReference>